<evidence type="ECO:0000313" key="3">
    <source>
        <dbReference type="Proteomes" id="UP001144471"/>
    </source>
</evidence>
<accession>A0A9W6GNF8</accession>
<sequence>MRSLLLYFILVNLIFSMTPEEILEGVDYNMTPDSVRYRGEMVIHRGKRKYTKKFIMDAMGAEKSFIEFTYPARDRGTRYLRNERNLWIYMPSTSRTMKISGHMLKESMMGSDISYDDQTDRNKYNILYKGEITEETEEYYVLDLIRREGEEAKYYRQVLWIAKDTLTIKSGEMYAKTGKLLKELQVDEIELIGDRYYITRFRIDDKLKKTSYTELILREIEIDPEISESTFTLKNLERR</sequence>
<protein>
    <recommendedName>
        <fullName evidence="1">Uncharacterized protein TP-0789 domain-containing protein</fullName>
    </recommendedName>
</protein>
<dbReference type="EMBL" id="BSDY01000011">
    <property type="protein sequence ID" value="GLI56981.1"/>
    <property type="molecule type" value="Genomic_DNA"/>
</dbReference>
<reference evidence="2" key="1">
    <citation type="submission" date="2022-12" db="EMBL/GenBank/DDBJ databases">
        <title>Reference genome sequencing for broad-spectrum identification of bacterial and archaeal isolates by mass spectrometry.</title>
        <authorList>
            <person name="Sekiguchi Y."/>
            <person name="Tourlousse D.M."/>
        </authorList>
    </citation>
    <scope>NUCLEOTIDE SEQUENCE</scope>
    <source>
        <strain evidence="2">10succ1</strain>
    </source>
</reference>
<dbReference type="Gene3D" id="2.50.20.10">
    <property type="entry name" value="Lipoprotein localisation LolA/LolB/LppX"/>
    <property type="match status" value="1"/>
</dbReference>
<dbReference type="AlphaFoldDB" id="A0A9W6GNF8"/>
<dbReference type="CDD" id="cd16329">
    <property type="entry name" value="LolA_like"/>
    <property type="match status" value="1"/>
</dbReference>
<gene>
    <name evidence="2" type="ORF">PM10SUCC1_24950</name>
</gene>
<dbReference type="RefSeq" id="WP_281836393.1">
    <property type="nucleotide sequence ID" value="NZ_BSDY01000011.1"/>
</dbReference>
<dbReference type="InterPro" id="IPR033399">
    <property type="entry name" value="TP_0789-like"/>
</dbReference>
<evidence type="ECO:0000313" key="2">
    <source>
        <dbReference type="EMBL" id="GLI56981.1"/>
    </source>
</evidence>
<dbReference type="Pfam" id="PF17131">
    <property type="entry name" value="LolA_like"/>
    <property type="match status" value="1"/>
</dbReference>
<dbReference type="Proteomes" id="UP001144471">
    <property type="component" value="Unassembled WGS sequence"/>
</dbReference>
<keyword evidence="3" id="KW-1185">Reference proteome</keyword>
<organism evidence="2 3">
    <name type="scientific">Propionigenium maris DSM 9537</name>
    <dbReference type="NCBI Taxonomy" id="1123000"/>
    <lineage>
        <taxon>Bacteria</taxon>
        <taxon>Fusobacteriati</taxon>
        <taxon>Fusobacteriota</taxon>
        <taxon>Fusobacteriia</taxon>
        <taxon>Fusobacteriales</taxon>
        <taxon>Fusobacteriaceae</taxon>
        <taxon>Propionigenium</taxon>
    </lineage>
</organism>
<name>A0A9W6GNF8_9FUSO</name>
<comment type="caution">
    <text evidence="2">The sequence shown here is derived from an EMBL/GenBank/DDBJ whole genome shotgun (WGS) entry which is preliminary data.</text>
</comment>
<proteinExistence type="predicted"/>
<feature type="domain" description="Uncharacterized protein TP-0789" evidence="1">
    <location>
        <begin position="61"/>
        <end position="238"/>
    </location>
</feature>
<evidence type="ECO:0000259" key="1">
    <source>
        <dbReference type="Pfam" id="PF17131"/>
    </source>
</evidence>